<name>A0ACB9MMQ6_9MYRT</name>
<keyword evidence="2" id="KW-1185">Reference proteome</keyword>
<gene>
    <name evidence="1" type="ORF">MLD38_030396</name>
</gene>
<dbReference type="EMBL" id="CM042888">
    <property type="protein sequence ID" value="KAI4324956.1"/>
    <property type="molecule type" value="Genomic_DNA"/>
</dbReference>
<reference evidence="2" key="1">
    <citation type="journal article" date="2023" name="Front. Plant Sci.">
        <title>Chromosomal-level genome assembly of Melastoma candidum provides insights into trichome evolution.</title>
        <authorList>
            <person name="Zhong Y."/>
            <person name="Wu W."/>
            <person name="Sun C."/>
            <person name="Zou P."/>
            <person name="Liu Y."/>
            <person name="Dai S."/>
            <person name="Zhou R."/>
        </authorList>
    </citation>
    <scope>NUCLEOTIDE SEQUENCE [LARGE SCALE GENOMIC DNA]</scope>
</reference>
<comment type="caution">
    <text evidence="1">The sequence shown here is derived from an EMBL/GenBank/DDBJ whole genome shotgun (WGS) entry which is preliminary data.</text>
</comment>
<proteinExistence type="predicted"/>
<dbReference type="Proteomes" id="UP001057402">
    <property type="component" value="Chromosome 9"/>
</dbReference>
<organism evidence="1 2">
    <name type="scientific">Melastoma candidum</name>
    <dbReference type="NCBI Taxonomy" id="119954"/>
    <lineage>
        <taxon>Eukaryota</taxon>
        <taxon>Viridiplantae</taxon>
        <taxon>Streptophyta</taxon>
        <taxon>Embryophyta</taxon>
        <taxon>Tracheophyta</taxon>
        <taxon>Spermatophyta</taxon>
        <taxon>Magnoliopsida</taxon>
        <taxon>eudicotyledons</taxon>
        <taxon>Gunneridae</taxon>
        <taxon>Pentapetalae</taxon>
        <taxon>rosids</taxon>
        <taxon>malvids</taxon>
        <taxon>Myrtales</taxon>
        <taxon>Melastomataceae</taxon>
        <taxon>Melastomatoideae</taxon>
        <taxon>Melastomateae</taxon>
        <taxon>Melastoma</taxon>
    </lineage>
</organism>
<accession>A0ACB9MMQ6</accession>
<evidence type="ECO:0000313" key="1">
    <source>
        <dbReference type="EMBL" id="KAI4324956.1"/>
    </source>
</evidence>
<protein>
    <submittedName>
        <fullName evidence="1">Uncharacterized protein</fullName>
    </submittedName>
</protein>
<sequence length="106" mass="11957">MIDYISVNIKEGVLTTTGDFDRIQLLDKLRKLFSVKIVRINGQGKDQKGGGGQIAVQKLDLRREKDKQKAMGTPVREKGALPSSRWIQPNQLYNDIGTRHGPPEVW</sequence>
<evidence type="ECO:0000313" key="2">
    <source>
        <dbReference type="Proteomes" id="UP001057402"/>
    </source>
</evidence>